<dbReference type="Gene3D" id="3.30.700.20">
    <property type="entry name" value="Hypothetical protein ph0010, domain 1"/>
    <property type="match status" value="1"/>
</dbReference>
<dbReference type="Proteomes" id="UP001165082">
    <property type="component" value="Unassembled WGS sequence"/>
</dbReference>
<comment type="caution">
    <text evidence="3">The sequence shown here is derived from an EMBL/GenBank/DDBJ whole genome shotgun (WGS) entry which is preliminary data.</text>
</comment>
<dbReference type="PANTHER" id="PTHR13016">
    <property type="entry name" value="AMMECR1 HOMOLOG"/>
    <property type="match status" value="1"/>
</dbReference>
<evidence type="ECO:0000313" key="3">
    <source>
        <dbReference type="EMBL" id="GMH57389.1"/>
    </source>
</evidence>
<dbReference type="InterPro" id="IPR027485">
    <property type="entry name" value="AMMECR1_N"/>
</dbReference>
<dbReference type="InterPro" id="IPR023473">
    <property type="entry name" value="AMMECR1"/>
</dbReference>
<dbReference type="Pfam" id="PF01871">
    <property type="entry name" value="AMMECR1"/>
    <property type="match status" value="1"/>
</dbReference>
<accession>A0A9W6ZMK4</accession>
<dbReference type="PROSITE" id="PS51112">
    <property type="entry name" value="AMMECR1"/>
    <property type="match status" value="1"/>
</dbReference>
<feature type="non-terminal residue" evidence="3">
    <location>
        <position position="1"/>
    </location>
</feature>
<dbReference type="OrthoDB" id="24630at2759"/>
<feature type="region of interest" description="Disordered" evidence="1">
    <location>
        <begin position="128"/>
        <end position="152"/>
    </location>
</feature>
<evidence type="ECO:0000313" key="4">
    <source>
        <dbReference type="Proteomes" id="UP001165082"/>
    </source>
</evidence>
<gene>
    <name evidence="3" type="ORF">TrRE_jg5153</name>
</gene>
<evidence type="ECO:0000259" key="2">
    <source>
        <dbReference type="PROSITE" id="PS51112"/>
    </source>
</evidence>
<dbReference type="InterPro" id="IPR002733">
    <property type="entry name" value="AMMECR1_domain"/>
</dbReference>
<dbReference type="AlphaFoldDB" id="A0A9W6ZMK4"/>
<dbReference type="InterPro" id="IPR036071">
    <property type="entry name" value="AMMECR1_dom_sf"/>
</dbReference>
<feature type="compositionally biased region" description="Basic and acidic residues" evidence="1">
    <location>
        <begin position="137"/>
        <end position="146"/>
    </location>
</feature>
<reference evidence="3" key="1">
    <citation type="submission" date="2022-07" db="EMBL/GenBank/DDBJ databases">
        <title>Genome analysis of Parmales, a sister group of diatoms, reveals the evolutionary specialization of diatoms from phago-mixotrophs to photoautotrophs.</title>
        <authorList>
            <person name="Ban H."/>
            <person name="Sato S."/>
            <person name="Yoshikawa S."/>
            <person name="Kazumasa Y."/>
            <person name="Nakamura Y."/>
            <person name="Ichinomiya M."/>
            <person name="Saitoh K."/>
            <person name="Sato N."/>
            <person name="Blanc-Mathieu R."/>
            <person name="Endo H."/>
            <person name="Kuwata A."/>
            <person name="Ogata H."/>
        </authorList>
    </citation>
    <scope>NUCLEOTIDE SEQUENCE</scope>
</reference>
<name>A0A9W6ZMK4_9STRA</name>
<dbReference type="EMBL" id="BRXZ01003567">
    <property type="protein sequence ID" value="GMH57389.1"/>
    <property type="molecule type" value="Genomic_DNA"/>
</dbReference>
<organism evidence="3 4">
    <name type="scientific">Triparma retinervis</name>
    <dbReference type="NCBI Taxonomy" id="2557542"/>
    <lineage>
        <taxon>Eukaryota</taxon>
        <taxon>Sar</taxon>
        <taxon>Stramenopiles</taxon>
        <taxon>Ochrophyta</taxon>
        <taxon>Bolidophyceae</taxon>
        <taxon>Parmales</taxon>
        <taxon>Triparmaceae</taxon>
        <taxon>Triparma</taxon>
    </lineage>
</organism>
<dbReference type="SUPFAM" id="SSF143447">
    <property type="entry name" value="AMMECR1-like"/>
    <property type="match status" value="1"/>
</dbReference>
<feature type="domain" description="AMMECR1" evidence="2">
    <location>
        <begin position="155"/>
        <end position="350"/>
    </location>
</feature>
<proteinExistence type="predicted"/>
<evidence type="ECO:0000256" key="1">
    <source>
        <dbReference type="SAM" id="MobiDB-lite"/>
    </source>
</evidence>
<sequence length="350" mass="39723">MEKTRRSTLFKFRAAAHAVMSIHKEKNLAFFKLKEKWGLGTGKKDSFAGEVYDALRENRPGGEGGMGTRKKRDCREVFYEHNVVAGTELCVPCFDGLVVGFQGIRRVKEGRIRWERREERVREERVKFGGGGRGRGGWKDDGKDGGKEDEEDMMEGGLEDMMEGGLEDMIKDMTEKARLQMLRIPIPKEYRSLRCPLFITWEKEGVGLEDLFVRGKKGSMRPVKLEEGLIRMAREAAGEDNDLMYLPVRENEIRRLKCVIEIPDSFESLYNLGDWVPSVHGLGIRFVDSIGSKYSGSLMPSETSNLSITDDALARMLIVKAGYGGLITNGMIRKAVFMRFVTTKCEMTYE</sequence>
<dbReference type="PANTHER" id="PTHR13016:SF0">
    <property type="entry name" value="AMME SYNDROME CANDIDATE GENE 1 PROTEIN"/>
    <property type="match status" value="1"/>
</dbReference>
<keyword evidence="4" id="KW-1185">Reference proteome</keyword>
<protein>
    <recommendedName>
        <fullName evidence="2">AMMECR1 domain-containing protein</fullName>
    </recommendedName>
</protein>